<evidence type="ECO:0000313" key="2">
    <source>
        <dbReference type="EMBL" id="KAJ6839777.1"/>
    </source>
</evidence>
<evidence type="ECO:0000313" key="3">
    <source>
        <dbReference type="Proteomes" id="UP001140949"/>
    </source>
</evidence>
<reference evidence="2" key="2">
    <citation type="submission" date="2023-04" db="EMBL/GenBank/DDBJ databases">
        <authorList>
            <person name="Bruccoleri R.E."/>
            <person name="Oakeley E.J."/>
            <person name="Faust A.-M."/>
            <person name="Dessus-Babus S."/>
            <person name="Altorfer M."/>
            <person name="Burckhardt D."/>
            <person name="Oertli M."/>
            <person name="Naumann U."/>
            <person name="Petersen F."/>
            <person name="Wong J."/>
        </authorList>
    </citation>
    <scope>NUCLEOTIDE SEQUENCE</scope>
    <source>
        <strain evidence="2">GSM-AAB239-AS_SAM_17_03QT</strain>
        <tissue evidence="2">Leaf</tissue>
    </source>
</reference>
<sequence>MAGPSPARPCSPLRGAATAAESNSSNGDKPAVRALWQRCRAAATPSPTTCSAWPTPRWPGVPWRATPWPSSLSPTCNGGDSCVLHDVPS</sequence>
<reference evidence="2" key="1">
    <citation type="journal article" date="2023" name="GigaByte">
        <title>Genome assembly of the bearded iris, Iris pallida Lam.</title>
        <authorList>
            <person name="Bruccoleri R.E."/>
            <person name="Oakeley E.J."/>
            <person name="Faust A.M.E."/>
            <person name="Altorfer M."/>
            <person name="Dessus-Babus S."/>
            <person name="Burckhardt D."/>
            <person name="Oertli M."/>
            <person name="Naumann U."/>
            <person name="Petersen F."/>
            <person name="Wong J."/>
        </authorList>
    </citation>
    <scope>NUCLEOTIDE SEQUENCE</scope>
    <source>
        <strain evidence="2">GSM-AAB239-AS_SAM_17_03QT</strain>
    </source>
</reference>
<evidence type="ECO:0000256" key="1">
    <source>
        <dbReference type="SAM" id="MobiDB-lite"/>
    </source>
</evidence>
<comment type="caution">
    <text evidence="2">The sequence shown here is derived from an EMBL/GenBank/DDBJ whole genome shotgun (WGS) entry which is preliminary data.</text>
</comment>
<accession>A0AAX6HGL5</accession>
<protein>
    <submittedName>
        <fullName evidence="2">Uncharacterized protein</fullName>
    </submittedName>
</protein>
<dbReference type="Proteomes" id="UP001140949">
    <property type="component" value="Unassembled WGS sequence"/>
</dbReference>
<organism evidence="2 3">
    <name type="scientific">Iris pallida</name>
    <name type="common">Sweet iris</name>
    <dbReference type="NCBI Taxonomy" id="29817"/>
    <lineage>
        <taxon>Eukaryota</taxon>
        <taxon>Viridiplantae</taxon>
        <taxon>Streptophyta</taxon>
        <taxon>Embryophyta</taxon>
        <taxon>Tracheophyta</taxon>
        <taxon>Spermatophyta</taxon>
        <taxon>Magnoliopsida</taxon>
        <taxon>Liliopsida</taxon>
        <taxon>Asparagales</taxon>
        <taxon>Iridaceae</taxon>
        <taxon>Iridoideae</taxon>
        <taxon>Irideae</taxon>
        <taxon>Iris</taxon>
    </lineage>
</organism>
<dbReference type="EMBL" id="JANAVB010009796">
    <property type="protein sequence ID" value="KAJ6839777.1"/>
    <property type="molecule type" value="Genomic_DNA"/>
</dbReference>
<keyword evidence="3" id="KW-1185">Reference proteome</keyword>
<feature type="region of interest" description="Disordered" evidence="1">
    <location>
        <begin position="1"/>
        <end position="30"/>
    </location>
</feature>
<gene>
    <name evidence="2" type="ORF">M6B38_313215</name>
</gene>
<dbReference type="AlphaFoldDB" id="A0AAX6HGL5"/>
<proteinExistence type="predicted"/>
<name>A0AAX6HGL5_IRIPA</name>